<comment type="caution">
    <text evidence="2">The sequence shown here is derived from an EMBL/GenBank/DDBJ whole genome shotgun (WGS) entry which is preliminary data.</text>
</comment>
<sequence>MSKLRFFHAISVSHSWDTFVIVSEDDLREIISKAPSPSCILDPLPSWMVKLLLDSLLPTVTEIVNTSLRSGVVPDTYKEAVIAPLLKKANLDHNTLKNYRPVSNLPFLSKVLERVVAKQLTNYMTENRLHEPLQSAYKQFHSTETALIKVHNDILWAMERQGVTILVLLDLSSAFDTIDHEVLIHRLEYLLGVHGIPLTWFKSYLSDRSHRVLVDGKFSSVQNLVYGVPQGSVLGPLLFAIYILPLGNLVREYGLDLHIYADDTQVYVSVCPTSEEGVKQAVSKLEDCLSKVQAWMSTNFLKLNADKTEVMVIGFRAQLVKFNLPSVTVAGVDVPVQTNPVRNLGVMFDSGMTMSAQVTTIIRSANYHLNNISRARKMLTTEAAKLAVHTLVTSRLDNCNSLLIGVNKSLITKLQNVQRTSARIIVKRKKYDSITSELIALHWLPIQQRIKFKVLLLVYKAYHKQSPSYISDLLQLQAPRRQLRSYISSPHFIVPRTRAVSFADRSFSCYGPKEWNTLPNHIKDAQTIHIFKKLLKCYLFQEVYCN</sequence>
<dbReference type="STRING" id="307972.A0A2G8KQ57"/>
<dbReference type="Pfam" id="PF00078">
    <property type="entry name" value="RVT_1"/>
    <property type="match status" value="1"/>
</dbReference>
<dbReference type="SUPFAM" id="SSF56672">
    <property type="entry name" value="DNA/RNA polymerases"/>
    <property type="match status" value="1"/>
</dbReference>
<evidence type="ECO:0000313" key="3">
    <source>
        <dbReference type="Proteomes" id="UP000230750"/>
    </source>
</evidence>
<keyword evidence="3" id="KW-1185">Reference proteome</keyword>
<dbReference type="CDD" id="cd01650">
    <property type="entry name" value="RT_nLTR_like"/>
    <property type="match status" value="1"/>
</dbReference>
<evidence type="ECO:0000313" key="2">
    <source>
        <dbReference type="EMBL" id="PIK50107.1"/>
    </source>
</evidence>
<dbReference type="PROSITE" id="PS50878">
    <property type="entry name" value="RT_POL"/>
    <property type="match status" value="1"/>
</dbReference>
<organism evidence="2 3">
    <name type="scientific">Stichopus japonicus</name>
    <name type="common">Sea cucumber</name>
    <dbReference type="NCBI Taxonomy" id="307972"/>
    <lineage>
        <taxon>Eukaryota</taxon>
        <taxon>Metazoa</taxon>
        <taxon>Echinodermata</taxon>
        <taxon>Eleutherozoa</taxon>
        <taxon>Echinozoa</taxon>
        <taxon>Holothuroidea</taxon>
        <taxon>Aspidochirotacea</taxon>
        <taxon>Aspidochirotida</taxon>
        <taxon>Stichopodidae</taxon>
        <taxon>Apostichopus</taxon>
    </lineage>
</organism>
<feature type="domain" description="Reverse transcriptase" evidence="1">
    <location>
        <begin position="66"/>
        <end position="334"/>
    </location>
</feature>
<accession>A0A2G8KQ57</accession>
<dbReference type="OrthoDB" id="419189at2759"/>
<dbReference type="PANTHER" id="PTHR33332">
    <property type="entry name" value="REVERSE TRANSCRIPTASE DOMAIN-CONTAINING PROTEIN"/>
    <property type="match status" value="1"/>
</dbReference>
<name>A0A2G8KQ57_STIJA</name>
<evidence type="ECO:0000259" key="1">
    <source>
        <dbReference type="PROSITE" id="PS50878"/>
    </source>
</evidence>
<dbReference type="Proteomes" id="UP000230750">
    <property type="component" value="Unassembled WGS sequence"/>
</dbReference>
<dbReference type="InterPro" id="IPR000477">
    <property type="entry name" value="RT_dom"/>
</dbReference>
<dbReference type="AlphaFoldDB" id="A0A2G8KQ57"/>
<reference evidence="2 3" key="1">
    <citation type="journal article" date="2017" name="PLoS Biol.">
        <title>The sea cucumber genome provides insights into morphological evolution and visceral regeneration.</title>
        <authorList>
            <person name="Zhang X."/>
            <person name="Sun L."/>
            <person name="Yuan J."/>
            <person name="Sun Y."/>
            <person name="Gao Y."/>
            <person name="Zhang L."/>
            <person name="Li S."/>
            <person name="Dai H."/>
            <person name="Hamel J.F."/>
            <person name="Liu C."/>
            <person name="Yu Y."/>
            <person name="Liu S."/>
            <person name="Lin W."/>
            <person name="Guo K."/>
            <person name="Jin S."/>
            <person name="Xu P."/>
            <person name="Storey K.B."/>
            <person name="Huan P."/>
            <person name="Zhang T."/>
            <person name="Zhou Y."/>
            <person name="Zhang J."/>
            <person name="Lin C."/>
            <person name="Li X."/>
            <person name="Xing L."/>
            <person name="Huo D."/>
            <person name="Sun M."/>
            <person name="Wang L."/>
            <person name="Mercier A."/>
            <person name="Li F."/>
            <person name="Yang H."/>
            <person name="Xiang J."/>
        </authorList>
    </citation>
    <scope>NUCLEOTIDE SEQUENCE [LARGE SCALE GENOMIC DNA]</scope>
    <source>
        <strain evidence="2">Shaxun</strain>
        <tissue evidence="2">Muscle</tissue>
    </source>
</reference>
<protein>
    <recommendedName>
        <fullName evidence="1">Reverse transcriptase domain-containing protein</fullName>
    </recommendedName>
</protein>
<gene>
    <name evidence="2" type="ORF">BSL78_13033</name>
</gene>
<dbReference type="EMBL" id="MRZV01000434">
    <property type="protein sequence ID" value="PIK50107.1"/>
    <property type="molecule type" value="Genomic_DNA"/>
</dbReference>
<dbReference type="InterPro" id="IPR043502">
    <property type="entry name" value="DNA/RNA_pol_sf"/>
</dbReference>
<proteinExistence type="predicted"/>